<evidence type="ECO:0000256" key="2">
    <source>
        <dbReference type="PIRNR" id="PIRNR006276"/>
    </source>
</evidence>
<feature type="domain" description="UspA" evidence="3">
    <location>
        <begin position="3"/>
        <end position="127"/>
    </location>
</feature>
<dbReference type="Proteomes" id="UP000295565">
    <property type="component" value="Unassembled WGS sequence"/>
</dbReference>
<organism evidence="4 5">
    <name type="scientific">Celerinatantimonas diazotrophica</name>
    <dbReference type="NCBI Taxonomy" id="412034"/>
    <lineage>
        <taxon>Bacteria</taxon>
        <taxon>Pseudomonadati</taxon>
        <taxon>Pseudomonadota</taxon>
        <taxon>Gammaproteobacteria</taxon>
        <taxon>Celerinatantimonadaceae</taxon>
        <taxon>Celerinatantimonas</taxon>
    </lineage>
</organism>
<dbReference type="RefSeq" id="WP_131912233.1">
    <property type="nucleotide sequence ID" value="NZ_OU594967.1"/>
</dbReference>
<protein>
    <recommendedName>
        <fullName evidence="2">Universal stress protein</fullName>
    </recommendedName>
</protein>
<dbReference type="InterPro" id="IPR006015">
    <property type="entry name" value="Universal_stress_UspA"/>
</dbReference>
<dbReference type="Gene3D" id="3.40.50.620">
    <property type="entry name" value="HUPs"/>
    <property type="match status" value="1"/>
</dbReference>
<name>A0A4R1K1B8_9GAMM</name>
<proteinExistence type="inferred from homology"/>
<dbReference type="PIRSF" id="PIRSF006276">
    <property type="entry name" value="UspA"/>
    <property type="match status" value="1"/>
</dbReference>
<gene>
    <name evidence="4" type="ORF">EV690_1374</name>
</gene>
<comment type="similarity">
    <text evidence="1 2">Belongs to the universal stress protein A family.</text>
</comment>
<dbReference type="InterPro" id="IPR006016">
    <property type="entry name" value="UspA"/>
</dbReference>
<dbReference type="EMBL" id="SMGD01000012">
    <property type="protein sequence ID" value="TCK57680.1"/>
    <property type="molecule type" value="Genomic_DNA"/>
</dbReference>
<keyword evidence="5" id="KW-1185">Reference proteome</keyword>
<accession>A0A4R1K1B8</accession>
<keyword evidence="2" id="KW-0963">Cytoplasm</keyword>
<evidence type="ECO:0000259" key="3">
    <source>
        <dbReference type="Pfam" id="PF00582"/>
    </source>
</evidence>
<dbReference type="GO" id="GO:0005737">
    <property type="term" value="C:cytoplasm"/>
    <property type="evidence" value="ECO:0007669"/>
    <property type="project" value="UniProtKB-SubCell"/>
</dbReference>
<evidence type="ECO:0000313" key="4">
    <source>
        <dbReference type="EMBL" id="TCK57680.1"/>
    </source>
</evidence>
<dbReference type="AlphaFoldDB" id="A0A4R1K1B8"/>
<comment type="caution">
    <text evidence="4">The sequence shown here is derived from an EMBL/GenBank/DDBJ whole genome shotgun (WGS) entry which is preliminary data.</text>
</comment>
<dbReference type="InterPro" id="IPR014729">
    <property type="entry name" value="Rossmann-like_a/b/a_fold"/>
</dbReference>
<dbReference type="OrthoDB" id="9792500at2"/>
<reference evidence="4 5" key="1">
    <citation type="submission" date="2019-03" db="EMBL/GenBank/DDBJ databases">
        <title>Genomic Encyclopedia of Type Strains, Phase IV (KMG-IV): sequencing the most valuable type-strain genomes for metagenomic binning, comparative biology and taxonomic classification.</title>
        <authorList>
            <person name="Goeker M."/>
        </authorList>
    </citation>
    <scope>NUCLEOTIDE SEQUENCE [LARGE SCALE GENOMIC DNA]</scope>
    <source>
        <strain evidence="4 5">DSM 18577</strain>
    </source>
</reference>
<evidence type="ECO:0000256" key="1">
    <source>
        <dbReference type="ARBA" id="ARBA00008791"/>
    </source>
</evidence>
<evidence type="ECO:0000313" key="5">
    <source>
        <dbReference type="Proteomes" id="UP000295565"/>
    </source>
</evidence>
<sequence>MSYKHILVAIDLSDESSKMLVEKALEQAVPSQSKVSIVYVDVDHIVEERKDRQHYKEQLQQLVDQCDYPITDTSVVIGDLVVKVAGMVEKEHVDLVVCGHRDRSVTHLFSSAAKLVNNVSVDLLVVHLD</sequence>
<dbReference type="SUPFAM" id="SSF52402">
    <property type="entry name" value="Adenine nucleotide alpha hydrolases-like"/>
    <property type="match status" value="1"/>
</dbReference>
<comment type="subcellular location">
    <subcellularLocation>
        <location evidence="2">Cytoplasm</location>
    </subcellularLocation>
</comment>
<dbReference type="Pfam" id="PF00582">
    <property type="entry name" value="Usp"/>
    <property type="match status" value="1"/>
</dbReference>